<dbReference type="GO" id="GO:0005737">
    <property type="term" value="C:cytoplasm"/>
    <property type="evidence" value="ECO:0007669"/>
    <property type="project" value="UniProtKB-SubCell"/>
</dbReference>
<gene>
    <name evidence="6 10" type="primary">tsf</name>
    <name evidence="10" type="ORF">L0C25_18065</name>
</gene>
<dbReference type="EMBL" id="CP094970">
    <property type="protein sequence ID" value="UYM04424.1"/>
    <property type="molecule type" value="Genomic_DNA"/>
</dbReference>
<keyword evidence="4 6" id="KW-0648">Protein biosynthesis</keyword>
<dbReference type="AlphaFoldDB" id="A0AA46YKC9"/>
<dbReference type="PANTHER" id="PTHR11741:SF0">
    <property type="entry name" value="ELONGATION FACTOR TS, MITOCHONDRIAL"/>
    <property type="match status" value="1"/>
</dbReference>
<dbReference type="SUPFAM" id="SSF46934">
    <property type="entry name" value="UBA-like"/>
    <property type="match status" value="1"/>
</dbReference>
<evidence type="ECO:0000256" key="7">
    <source>
        <dbReference type="RuleBase" id="RU000642"/>
    </source>
</evidence>
<dbReference type="SUPFAM" id="SSF54713">
    <property type="entry name" value="Elongation factor Ts (EF-Ts), dimerisation domain"/>
    <property type="match status" value="2"/>
</dbReference>
<dbReference type="InterPro" id="IPR018101">
    <property type="entry name" value="Transl_elong_Ts_CS"/>
</dbReference>
<dbReference type="KEGG" id="sgrg:L0C25_18065"/>
<protein>
    <recommendedName>
        <fullName evidence="2 6">Elongation factor Ts</fullName>
        <shortName evidence="6">EF-Ts</shortName>
    </recommendedName>
</protein>
<evidence type="ECO:0000256" key="4">
    <source>
        <dbReference type="ARBA" id="ARBA00022917"/>
    </source>
</evidence>
<evidence type="ECO:0000259" key="9">
    <source>
        <dbReference type="Pfam" id="PF00889"/>
    </source>
</evidence>
<comment type="similarity">
    <text evidence="1 6 7">Belongs to the EF-Ts family.</text>
</comment>
<dbReference type="Pfam" id="PF00889">
    <property type="entry name" value="EF_TS"/>
    <property type="match status" value="1"/>
</dbReference>
<evidence type="ECO:0000256" key="3">
    <source>
        <dbReference type="ARBA" id="ARBA00022768"/>
    </source>
</evidence>
<keyword evidence="3 6" id="KW-0251">Elongation factor</keyword>
<dbReference type="InterPro" id="IPR014039">
    <property type="entry name" value="Transl_elong_EFTs/EF1B_dimer"/>
</dbReference>
<evidence type="ECO:0000256" key="2">
    <source>
        <dbReference type="ARBA" id="ARBA00016956"/>
    </source>
</evidence>
<dbReference type="HAMAP" id="MF_00050">
    <property type="entry name" value="EF_Ts"/>
    <property type="match status" value="1"/>
</dbReference>
<accession>A0AA46YKC9</accession>
<evidence type="ECO:0000313" key="11">
    <source>
        <dbReference type="Proteomes" id="UP001164390"/>
    </source>
</evidence>
<comment type="subcellular location">
    <subcellularLocation>
        <location evidence="6 8">Cytoplasm</location>
    </subcellularLocation>
</comment>
<name>A0AA46YKC9_9ACTN</name>
<dbReference type="PROSITE" id="PS01127">
    <property type="entry name" value="EF_TS_2"/>
    <property type="match status" value="1"/>
</dbReference>
<feature type="region of interest" description="Involved in Mg(2+) ion dislocation from EF-Tu" evidence="6">
    <location>
        <begin position="76"/>
        <end position="79"/>
    </location>
</feature>
<dbReference type="InterPro" id="IPR009060">
    <property type="entry name" value="UBA-like_sf"/>
</dbReference>
<feature type="domain" description="Translation elongation factor EFTs/EF1B dimerisation" evidence="9">
    <location>
        <begin position="68"/>
        <end position="270"/>
    </location>
</feature>
<keyword evidence="6" id="KW-0963">Cytoplasm</keyword>
<dbReference type="Gene3D" id="1.10.8.10">
    <property type="entry name" value="DNA helicase RuvA subunit, C-terminal domain"/>
    <property type="match status" value="1"/>
</dbReference>
<dbReference type="PANTHER" id="PTHR11741">
    <property type="entry name" value="ELONGATION FACTOR TS"/>
    <property type="match status" value="1"/>
</dbReference>
<dbReference type="NCBIfam" id="TIGR00116">
    <property type="entry name" value="tsf"/>
    <property type="match status" value="1"/>
</dbReference>
<evidence type="ECO:0000256" key="6">
    <source>
        <dbReference type="HAMAP-Rule" id="MF_00050"/>
    </source>
</evidence>
<comment type="function">
    <text evidence="5 6 7">Associates with the EF-Tu.GDP complex and induces the exchange of GDP to GTP. It remains bound to the aminoacyl-tRNA.EF-Tu.GTP complex up to the GTP hydrolysis stage on the ribosome.</text>
</comment>
<dbReference type="InterPro" id="IPR036402">
    <property type="entry name" value="EF-Ts_dimer_sf"/>
</dbReference>
<dbReference type="FunFam" id="1.10.8.10:FF:000001">
    <property type="entry name" value="Elongation factor Ts"/>
    <property type="match status" value="1"/>
</dbReference>
<dbReference type="PROSITE" id="PS01126">
    <property type="entry name" value="EF_TS_1"/>
    <property type="match status" value="1"/>
</dbReference>
<dbReference type="Proteomes" id="UP001164390">
    <property type="component" value="Chromosome"/>
</dbReference>
<evidence type="ECO:0000313" key="10">
    <source>
        <dbReference type="EMBL" id="UYM04424.1"/>
    </source>
</evidence>
<evidence type="ECO:0000256" key="5">
    <source>
        <dbReference type="ARBA" id="ARBA00025453"/>
    </source>
</evidence>
<dbReference type="RefSeq" id="WP_271633133.1">
    <property type="nucleotide sequence ID" value="NZ_CP094970.1"/>
</dbReference>
<dbReference type="InterPro" id="IPR001816">
    <property type="entry name" value="Transl_elong_EFTs/EF1B"/>
</dbReference>
<dbReference type="Gene3D" id="3.30.479.20">
    <property type="entry name" value="Elongation factor Ts, dimerisation domain"/>
    <property type="match status" value="2"/>
</dbReference>
<evidence type="ECO:0000256" key="8">
    <source>
        <dbReference type="RuleBase" id="RU000643"/>
    </source>
</evidence>
<sequence length="271" mass="28619">MSITAADVKKLRDATGAGMMDAKKALTEADGDFDKAVEVLRITGAAKAAKRGSEREATSGLVAASGNALVELNSETDFVAKNDQFVALAETLAQAADRSKAVDADSLRAVELTNGTTVADAIGELAAVIGEKIELGRVAVFDGDVATYMHRRASDLPPAVGVLVEYDGSDESAARGVAMQIAAMRPQFVSRDEVPEDVVAKEREIAEATAREEGKPEQAMPKIIEGRLNGFFKEVVLLDQPAVQDGKKSVKALLDDAGVQVKRFARFEVGA</sequence>
<organism evidence="10 11">
    <name type="scientific">Solicola gregarius</name>
    <dbReference type="NCBI Taxonomy" id="2908642"/>
    <lineage>
        <taxon>Bacteria</taxon>
        <taxon>Bacillati</taxon>
        <taxon>Actinomycetota</taxon>
        <taxon>Actinomycetes</taxon>
        <taxon>Propionibacteriales</taxon>
        <taxon>Nocardioidaceae</taxon>
        <taxon>Solicola</taxon>
    </lineage>
</organism>
<keyword evidence="11" id="KW-1185">Reference proteome</keyword>
<evidence type="ECO:0000256" key="1">
    <source>
        <dbReference type="ARBA" id="ARBA00005532"/>
    </source>
</evidence>
<dbReference type="FunFam" id="1.10.286.20:FF:000001">
    <property type="entry name" value="Elongation factor Ts"/>
    <property type="match status" value="1"/>
</dbReference>
<dbReference type="Gene3D" id="1.10.286.20">
    <property type="match status" value="1"/>
</dbReference>
<reference evidence="10" key="1">
    <citation type="submission" date="2022-01" db="EMBL/GenBank/DDBJ databases">
        <title>Nocardioidaceae gen. sp. A5X3R13.</title>
        <authorList>
            <person name="Lopez Marin M.A."/>
            <person name="Uhlik O."/>
        </authorList>
    </citation>
    <scope>NUCLEOTIDE SEQUENCE</scope>
    <source>
        <strain evidence="10">A5X3R13</strain>
    </source>
</reference>
<dbReference type="CDD" id="cd14275">
    <property type="entry name" value="UBA_EF-Ts"/>
    <property type="match status" value="1"/>
</dbReference>
<proteinExistence type="inferred from homology"/>
<dbReference type="GO" id="GO:0003746">
    <property type="term" value="F:translation elongation factor activity"/>
    <property type="evidence" value="ECO:0007669"/>
    <property type="project" value="UniProtKB-UniRule"/>
</dbReference>